<comment type="caution">
    <text evidence="1">The sequence shown here is derived from an EMBL/GenBank/DDBJ whole genome shotgun (WGS) entry which is preliminary data.</text>
</comment>
<evidence type="ECO:0000313" key="2">
    <source>
        <dbReference type="Proteomes" id="UP001519460"/>
    </source>
</evidence>
<dbReference type="EMBL" id="JACVVK020000598">
    <property type="protein sequence ID" value="KAK7463917.1"/>
    <property type="molecule type" value="Genomic_DNA"/>
</dbReference>
<feature type="non-terminal residue" evidence="1">
    <location>
        <position position="112"/>
    </location>
</feature>
<accession>A0ABD0J767</accession>
<sequence length="112" mass="12115">MAHISNRQCDNLRLRPISIVIHKTCTAKRPRGFRGGDIRCDHKVITAGKDDCRPPNPVCSDDLRTAAATDVDSHVTANTNRATVSNDLSRALSLARAARAAPGVHRRAPAQP</sequence>
<protein>
    <submittedName>
        <fullName evidence="1">Uncharacterized protein</fullName>
    </submittedName>
</protein>
<organism evidence="1 2">
    <name type="scientific">Batillaria attramentaria</name>
    <dbReference type="NCBI Taxonomy" id="370345"/>
    <lineage>
        <taxon>Eukaryota</taxon>
        <taxon>Metazoa</taxon>
        <taxon>Spiralia</taxon>
        <taxon>Lophotrochozoa</taxon>
        <taxon>Mollusca</taxon>
        <taxon>Gastropoda</taxon>
        <taxon>Caenogastropoda</taxon>
        <taxon>Sorbeoconcha</taxon>
        <taxon>Cerithioidea</taxon>
        <taxon>Batillariidae</taxon>
        <taxon>Batillaria</taxon>
    </lineage>
</organism>
<proteinExistence type="predicted"/>
<dbReference type="AlphaFoldDB" id="A0ABD0J767"/>
<keyword evidence="2" id="KW-1185">Reference proteome</keyword>
<reference evidence="1 2" key="1">
    <citation type="journal article" date="2023" name="Sci. Data">
        <title>Genome assembly of the Korean intertidal mud-creeper Batillaria attramentaria.</title>
        <authorList>
            <person name="Patra A.K."/>
            <person name="Ho P.T."/>
            <person name="Jun S."/>
            <person name="Lee S.J."/>
            <person name="Kim Y."/>
            <person name="Won Y.J."/>
        </authorList>
    </citation>
    <scope>NUCLEOTIDE SEQUENCE [LARGE SCALE GENOMIC DNA]</scope>
    <source>
        <strain evidence="1">Wonlab-2016</strain>
    </source>
</reference>
<name>A0ABD0J767_9CAEN</name>
<gene>
    <name evidence="1" type="ORF">BaRGS_00038083</name>
</gene>
<dbReference type="Proteomes" id="UP001519460">
    <property type="component" value="Unassembled WGS sequence"/>
</dbReference>
<evidence type="ECO:0000313" key="1">
    <source>
        <dbReference type="EMBL" id="KAK7463917.1"/>
    </source>
</evidence>